<dbReference type="InterPro" id="IPR022409">
    <property type="entry name" value="PKD/Chitinase_dom"/>
</dbReference>
<evidence type="ECO:0000259" key="2">
    <source>
        <dbReference type="PROSITE" id="PS50093"/>
    </source>
</evidence>
<evidence type="ECO:0000313" key="4">
    <source>
        <dbReference type="Proteomes" id="UP001300692"/>
    </source>
</evidence>
<organism evidence="3 4">
    <name type="scientific">Reichenbachiella ulvae</name>
    <dbReference type="NCBI Taxonomy" id="2980104"/>
    <lineage>
        <taxon>Bacteria</taxon>
        <taxon>Pseudomonadati</taxon>
        <taxon>Bacteroidota</taxon>
        <taxon>Cytophagia</taxon>
        <taxon>Cytophagales</taxon>
        <taxon>Reichenbachiellaceae</taxon>
        <taxon>Reichenbachiella</taxon>
    </lineage>
</organism>
<gene>
    <name evidence="3" type="ORF">N7U62_15820</name>
</gene>
<comment type="caution">
    <text evidence="3">The sequence shown here is derived from an EMBL/GenBank/DDBJ whole genome shotgun (WGS) entry which is preliminary data.</text>
</comment>
<keyword evidence="1" id="KW-0732">Signal</keyword>
<dbReference type="SUPFAM" id="SSF49299">
    <property type="entry name" value="PKD domain"/>
    <property type="match status" value="1"/>
</dbReference>
<reference evidence="3 4" key="1">
    <citation type="submission" date="2022-10" db="EMBL/GenBank/DDBJ databases">
        <title>Comparative genomics and taxonomic characterization of three novel marine species of genus Reichenbachiella exhibiting antioxidant and polysaccharide degradation activities.</title>
        <authorList>
            <person name="Muhammad N."/>
            <person name="Lee Y.-J."/>
            <person name="Ko J."/>
            <person name="Kim S.-G."/>
        </authorList>
    </citation>
    <scope>NUCLEOTIDE SEQUENCE [LARGE SCALE GENOMIC DNA]</scope>
    <source>
        <strain evidence="3 4">ABR2-5</strain>
    </source>
</reference>
<dbReference type="CDD" id="cd00146">
    <property type="entry name" value="PKD"/>
    <property type="match status" value="1"/>
</dbReference>
<dbReference type="InterPro" id="IPR000601">
    <property type="entry name" value="PKD_dom"/>
</dbReference>
<name>A0ABT3CX78_9BACT</name>
<dbReference type="Gene3D" id="2.60.40.10">
    <property type="entry name" value="Immunoglobulins"/>
    <property type="match status" value="1"/>
</dbReference>
<accession>A0ABT3CX78</accession>
<protein>
    <submittedName>
        <fullName evidence="3">PKD domain-containing protein</fullName>
    </submittedName>
</protein>
<feature type="signal peptide" evidence="1">
    <location>
        <begin position="1"/>
        <end position="25"/>
    </location>
</feature>
<dbReference type="InterPro" id="IPR035986">
    <property type="entry name" value="PKD_dom_sf"/>
</dbReference>
<feature type="domain" description="PKD" evidence="2">
    <location>
        <begin position="62"/>
        <end position="110"/>
    </location>
</feature>
<keyword evidence="4" id="KW-1185">Reference proteome</keyword>
<dbReference type="Pfam" id="PF18911">
    <property type="entry name" value="PKD_4"/>
    <property type="match status" value="1"/>
</dbReference>
<dbReference type="PROSITE" id="PS51257">
    <property type="entry name" value="PROKAR_LIPOPROTEIN"/>
    <property type="match status" value="1"/>
</dbReference>
<sequence length="309" mass="32649">MKRLFRNQNYLMALLIAPIMITACGEESDDPIEAPLAGFDVTVSEENTMMVSVSNTSVDGDTYSWDFGDGSDPVTTTDASHTYTESGTYTITLTATNEGGSDDATQQVSVSGFGENLVTAGDMSDASAWTSTALWTAADNMTAHDFVDGAFVFKSGTNDNGDVYEYSNHMLYQEVSLTAGSTYQFEASLSSTTGSNGTWFEVYLLSAEPVVEDDIQGVQVALKAYGDGENCTVGEFSGDIMEVAAGCTANAYEGIMDANGQFTVTADDLSEGGSVFLLFKVGSGWAPEGTVASFGDGIVLDDIVIKEVL</sequence>
<proteinExistence type="predicted"/>
<evidence type="ECO:0000256" key="1">
    <source>
        <dbReference type="SAM" id="SignalP"/>
    </source>
</evidence>
<dbReference type="InterPro" id="IPR013783">
    <property type="entry name" value="Ig-like_fold"/>
</dbReference>
<dbReference type="Proteomes" id="UP001300692">
    <property type="component" value="Unassembled WGS sequence"/>
</dbReference>
<dbReference type="SMART" id="SM00089">
    <property type="entry name" value="PKD"/>
    <property type="match status" value="1"/>
</dbReference>
<dbReference type="EMBL" id="JAOYOD010000001">
    <property type="protein sequence ID" value="MCV9388149.1"/>
    <property type="molecule type" value="Genomic_DNA"/>
</dbReference>
<evidence type="ECO:0000313" key="3">
    <source>
        <dbReference type="EMBL" id="MCV9388149.1"/>
    </source>
</evidence>
<dbReference type="RefSeq" id="WP_264138980.1">
    <property type="nucleotide sequence ID" value="NZ_JAOYOD010000001.1"/>
</dbReference>
<dbReference type="PROSITE" id="PS50093">
    <property type="entry name" value="PKD"/>
    <property type="match status" value="1"/>
</dbReference>
<feature type="chain" id="PRO_5046742471" evidence="1">
    <location>
        <begin position="26"/>
        <end position="309"/>
    </location>
</feature>